<feature type="domain" description="C2H2-type" evidence="11">
    <location>
        <begin position="70"/>
        <end position="99"/>
    </location>
</feature>
<reference evidence="12" key="1">
    <citation type="submission" date="2021-01" db="UniProtKB">
        <authorList>
            <consortium name="EnsemblMetazoa"/>
        </authorList>
    </citation>
    <scope>IDENTIFICATION</scope>
</reference>
<evidence type="ECO:0000256" key="4">
    <source>
        <dbReference type="ARBA" id="ARBA00022723"/>
    </source>
</evidence>
<dbReference type="SMART" id="SM00451">
    <property type="entry name" value="ZnF_U1"/>
    <property type="match status" value="2"/>
</dbReference>
<evidence type="ECO:0000256" key="5">
    <source>
        <dbReference type="ARBA" id="ARBA00022737"/>
    </source>
</evidence>
<dbReference type="PANTHER" id="PTHR13182:SF8">
    <property type="entry name" value="CYTOPLASMIC 60S SUBUNIT BIOGENESIS FACTOR ZNF622"/>
    <property type="match status" value="1"/>
</dbReference>
<dbReference type="GO" id="GO:0042273">
    <property type="term" value="P:ribosomal large subunit biogenesis"/>
    <property type="evidence" value="ECO:0007669"/>
    <property type="project" value="TreeGrafter"/>
</dbReference>
<dbReference type="PROSITE" id="PS00028">
    <property type="entry name" value="ZINC_FINGER_C2H2_1"/>
    <property type="match status" value="2"/>
</dbReference>
<dbReference type="Gene3D" id="3.30.160.60">
    <property type="entry name" value="Classic Zinc Finger"/>
    <property type="match status" value="1"/>
</dbReference>
<evidence type="ECO:0000256" key="3">
    <source>
        <dbReference type="ARBA" id="ARBA00022517"/>
    </source>
</evidence>
<dbReference type="KEGG" id="vde:111248693"/>
<name>A0A7M7M8B4_VARDE</name>
<keyword evidence="6 9" id="KW-0863">Zinc-finger</keyword>
<dbReference type="InterPro" id="IPR022755">
    <property type="entry name" value="Znf_C2H2_jaz"/>
</dbReference>
<accession>A0A7M7M8B4</accession>
<dbReference type="InterPro" id="IPR040025">
    <property type="entry name" value="Znf622/Rei1/Reh1"/>
</dbReference>
<dbReference type="FunCoup" id="A0A7M7M8B4">
    <property type="interactions" value="497"/>
</dbReference>
<dbReference type="Pfam" id="PF12171">
    <property type="entry name" value="zf-C2H2_jaz"/>
    <property type="match status" value="1"/>
</dbReference>
<dbReference type="GO" id="GO:0008270">
    <property type="term" value="F:zinc ion binding"/>
    <property type="evidence" value="ECO:0007669"/>
    <property type="project" value="UniProtKB-KW"/>
</dbReference>
<evidence type="ECO:0000259" key="11">
    <source>
        <dbReference type="PROSITE" id="PS50157"/>
    </source>
</evidence>
<keyword evidence="5" id="KW-0677">Repeat</keyword>
<keyword evidence="4" id="KW-0479">Metal-binding</keyword>
<keyword evidence="2" id="KW-0963">Cytoplasm</keyword>
<dbReference type="InParanoid" id="A0A7M7M8B4"/>
<dbReference type="GO" id="GO:0030687">
    <property type="term" value="C:preribosome, large subunit precursor"/>
    <property type="evidence" value="ECO:0007669"/>
    <property type="project" value="TreeGrafter"/>
</dbReference>
<evidence type="ECO:0000256" key="1">
    <source>
        <dbReference type="ARBA" id="ARBA00004496"/>
    </source>
</evidence>
<dbReference type="PROSITE" id="PS50157">
    <property type="entry name" value="ZINC_FINGER_C2H2_2"/>
    <property type="match status" value="1"/>
</dbReference>
<dbReference type="InterPro" id="IPR036236">
    <property type="entry name" value="Znf_C2H2_sf"/>
</dbReference>
<evidence type="ECO:0000256" key="10">
    <source>
        <dbReference type="SAM" id="MobiDB-lite"/>
    </source>
</evidence>
<dbReference type="SUPFAM" id="SSF57667">
    <property type="entry name" value="beta-beta-alpha zinc fingers"/>
    <property type="match status" value="1"/>
</dbReference>
<evidence type="ECO:0000256" key="7">
    <source>
        <dbReference type="ARBA" id="ARBA00022833"/>
    </source>
</evidence>
<keyword evidence="7" id="KW-0862">Zinc</keyword>
<comment type="subcellular location">
    <subcellularLocation>
        <location evidence="1">Cytoplasm</location>
    </subcellularLocation>
</comment>
<evidence type="ECO:0000256" key="6">
    <source>
        <dbReference type="ARBA" id="ARBA00022771"/>
    </source>
</evidence>
<organism evidence="12 13">
    <name type="scientific">Varroa destructor</name>
    <name type="common">Honeybee mite</name>
    <dbReference type="NCBI Taxonomy" id="109461"/>
    <lineage>
        <taxon>Eukaryota</taxon>
        <taxon>Metazoa</taxon>
        <taxon>Ecdysozoa</taxon>
        <taxon>Arthropoda</taxon>
        <taxon>Chelicerata</taxon>
        <taxon>Arachnida</taxon>
        <taxon>Acari</taxon>
        <taxon>Parasitiformes</taxon>
        <taxon>Mesostigmata</taxon>
        <taxon>Gamasina</taxon>
        <taxon>Dermanyssoidea</taxon>
        <taxon>Varroidae</taxon>
        <taxon>Varroa</taxon>
    </lineage>
</organism>
<dbReference type="InterPro" id="IPR041661">
    <property type="entry name" value="ZN622/Rei1/Reh1_Znf-C2H2"/>
</dbReference>
<keyword evidence="3" id="KW-0690">Ribosome biogenesis</keyword>
<dbReference type="GO" id="GO:0003676">
    <property type="term" value="F:nucleic acid binding"/>
    <property type="evidence" value="ECO:0007669"/>
    <property type="project" value="InterPro"/>
</dbReference>
<dbReference type="Pfam" id="PF12756">
    <property type="entry name" value="zf-C2H2_2"/>
    <property type="match status" value="1"/>
</dbReference>
<dbReference type="AlphaFoldDB" id="A0A7M7M8B4"/>
<evidence type="ECO:0000256" key="8">
    <source>
        <dbReference type="ARBA" id="ARBA00034126"/>
    </source>
</evidence>
<feature type="compositionally biased region" description="Acidic residues" evidence="10">
    <location>
        <begin position="158"/>
        <end position="167"/>
    </location>
</feature>
<dbReference type="GeneID" id="111248693"/>
<evidence type="ECO:0000256" key="9">
    <source>
        <dbReference type="PROSITE-ProRule" id="PRU00042"/>
    </source>
</evidence>
<evidence type="ECO:0000256" key="2">
    <source>
        <dbReference type="ARBA" id="ARBA00022490"/>
    </source>
</evidence>
<proteinExistence type="inferred from homology"/>
<protein>
    <recommendedName>
        <fullName evidence="11">C2H2-type domain-containing protein</fullName>
    </recommendedName>
</protein>
<dbReference type="RefSeq" id="XP_022657191.1">
    <property type="nucleotide sequence ID" value="XM_022801456.1"/>
</dbReference>
<dbReference type="Proteomes" id="UP000594260">
    <property type="component" value="Unplaced"/>
</dbReference>
<feature type="region of interest" description="Disordered" evidence="10">
    <location>
        <begin position="158"/>
        <end position="179"/>
    </location>
</feature>
<sequence>MAQVGSQFTCLTCKLIFTSGELQRNHYRCDWHRYNLKRKSAALPSVTAEDFIAKVAASQKFNQTTTNERAHCPDCKKSFNSVQTLKNHLNSKAHRKEVKKAFVLTESDASEDSGRRTYRNVPLRIRTPVTERIDPAKQFSSISADNEEDWEDIDDVEENESYEEIDGEQNSSSPELLPPEPELTDCIPIHVCLFCNKVSKNMEKNIEHMAISHSFFVPDAEYLINPEGLLIYLGYKIGELKVCLLCDNDEKTPFRSILAVQQHMIDLGHTSISLDSPLEYSNFYDYSSTHPDGADPDEEFDPEILYENDDWTLQLPSGAYIGHRALMRYYRQRYSHETASTNGQHLVVFEKYKALGWANAITTMQARMKARDQKVEQRLLARKELAVKLKDPMMRHQKNKLSYR</sequence>
<evidence type="ECO:0000313" key="12">
    <source>
        <dbReference type="EnsemblMetazoa" id="XP_022657191"/>
    </source>
</evidence>
<keyword evidence="13" id="KW-1185">Reference proteome</keyword>
<dbReference type="EnsemblMetazoa" id="XM_022801456">
    <property type="protein sequence ID" value="XP_022657191"/>
    <property type="gene ID" value="LOC111248693"/>
</dbReference>
<dbReference type="PANTHER" id="PTHR13182">
    <property type="entry name" value="ZINC FINGER PROTEIN 622"/>
    <property type="match status" value="1"/>
</dbReference>
<dbReference type="InterPro" id="IPR013087">
    <property type="entry name" value="Znf_C2H2_type"/>
</dbReference>
<dbReference type="OMA" id="WTQTQQQ"/>
<evidence type="ECO:0000313" key="13">
    <source>
        <dbReference type="Proteomes" id="UP000594260"/>
    </source>
</evidence>
<dbReference type="SMART" id="SM00355">
    <property type="entry name" value="ZnF_C2H2"/>
    <property type="match status" value="4"/>
</dbReference>
<dbReference type="OrthoDB" id="19329at2759"/>
<comment type="similarity">
    <text evidence="8">Belongs to the REI1 family.</text>
</comment>
<dbReference type="GO" id="GO:0005737">
    <property type="term" value="C:cytoplasm"/>
    <property type="evidence" value="ECO:0007669"/>
    <property type="project" value="UniProtKB-SubCell"/>
</dbReference>
<dbReference type="InterPro" id="IPR003604">
    <property type="entry name" value="Matrin/U1-like-C_Znf_C2H2"/>
</dbReference>